<comment type="cofactor">
    <cofactor evidence="1 8">
        <name>heme</name>
        <dbReference type="ChEBI" id="CHEBI:30413"/>
    </cofactor>
</comment>
<dbReference type="OrthoDB" id="10029320at2759"/>
<dbReference type="PANTHER" id="PTHR24305">
    <property type="entry name" value="CYTOCHROME P450"/>
    <property type="match status" value="1"/>
</dbReference>
<dbReference type="InterPro" id="IPR002401">
    <property type="entry name" value="Cyt_P450_E_grp-I"/>
</dbReference>
<dbReference type="GO" id="GO:0004497">
    <property type="term" value="F:monooxygenase activity"/>
    <property type="evidence" value="ECO:0007669"/>
    <property type="project" value="UniProtKB-KW"/>
</dbReference>
<feature type="binding site" description="axial binding residue" evidence="8">
    <location>
        <position position="445"/>
    </location>
    <ligand>
        <name>heme</name>
        <dbReference type="ChEBI" id="CHEBI:30413"/>
    </ligand>
    <ligandPart>
        <name>Fe</name>
        <dbReference type="ChEBI" id="CHEBI:18248"/>
    </ligandPart>
</feature>
<gene>
    <name evidence="10" type="ORF">K431DRAFT_238323</name>
</gene>
<reference evidence="10" key="1">
    <citation type="journal article" date="2020" name="Stud. Mycol.">
        <title>101 Dothideomycetes genomes: a test case for predicting lifestyles and emergence of pathogens.</title>
        <authorList>
            <person name="Haridas S."/>
            <person name="Albert R."/>
            <person name="Binder M."/>
            <person name="Bloem J."/>
            <person name="Labutti K."/>
            <person name="Salamov A."/>
            <person name="Andreopoulos B."/>
            <person name="Baker S."/>
            <person name="Barry K."/>
            <person name="Bills G."/>
            <person name="Bluhm B."/>
            <person name="Cannon C."/>
            <person name="Castanera R."/>
            <person name="Culley D."/>
            <person name="Daum C."/>
            <person name="Ezra D."/>
            <person name="Gonzalez J."/>
            <person name="Henrissat B."/>
            <person name="Kuo A."/>
            <person name="Liang C."/>
            <person name="Lipzen A."/>
            <person name="Lutzoni F."/>
            <person name="Magnuson J."/>
            <person name="Mondo S."/>
            <person name="Nolan M."/>
            <person name="Ohm R."/>
            <person name="Pangilinan J."/>
            <person name="Park H.-J."/>
            <person name="Ramirez L."/>
            <person name="Alfaro M."/>
            <person name="Sun H."/>
            <person name="Tritt A."/>
            <person name="Yoshinaga Y."/>
            <person name="Zwiers L.-H."/>
            <person name="Turgeon B."/>
            <person name="Goodwin S."/>
            <person name="Spatafora J."/>
            <person name="Crous P."/>
            <person name="Grigoriev I."/>
        </authorList>
    </citation>
    <scope>NUCLEOTIDE SEQUENCE</scope>
    <source>
        <strain evidence="10">CBS 116435</strain>
    </source>
</reference>
<keyword evidence="7 9" id="KW-0503">Monooxygenase</keyword>
<protein>
    <submittedName>
        <fullName evidence="10">Cytochrome P450</fullName>
    </submittedName>
</protein>
<comment type="caution">
    <text evidence="10">The sequence shown here is derived from an EMBL/GenBank/DDBJ whole genome shotgun (WGS) entry which is preliminary data.</text>
</comment>
<dbReference type="GO" id="GO:0005506">
    <property type="term" value="F:iron ion binding"/>
    <property type="evidence" value="ECO:0007669"/>
    <property type="project" value="InterPro"/>
</dbReference>
<dbReference type="GO" id="GO:0020037">
    <property type="term" value="F:heme binding"/>
    <property type="evidence" value="ECO:0007669"/>
    <property type="project" value="InterPro"/>
</dbReference>
<dbReference type="AlphaFoldDB" id="A0A9P4URT1"/>
<dbReference type="SUPFAM" id="SSF48264">
    <property type="entry name" value="Cytochrome P450"/>
    <property type="match status" value="1"/>
</dbReference>
<keyword evidence="11" id="KW-1185">Reference proteome</keyword>
<evidence type="ECO:0000256" key="6">
    <source>
        <dbReference type="ARBA" id="ARBA00023004"/>
    </source>
</evidence>
<dbReference type="InterPro" id="IPR001128">
    <property type="entry name" value="Cyt_P450"/>
</dbReference>
<comment type="similarity">
    <text evidence="9">Belongs to the cytochrome P450 family.</text>
</comment>
<evidence type="ECO:0000256" key="9">
    <source>
        <dbReference type="RuleBase" id="RU000461"/>
    </source>
</evidence>
<proteinExistence type="inferred from homology"/>
<evidence type="ECO:0000256" key="2">
    <source>
        <dbReference type="ARBA" id="ARBA00005179"/>
    </source>
</evidence>
<evidence type="ECO:0000256" key="7">
    <source>
        <dbReference type="ARBA" id="ARBA00023033"/>
    </source>
</evidence>
<dbReference type="Gene3D" id="1.10.630.10">
    <property type="entry name" value="Cytochrome P450"/>
    <property type="match status" value="1"/>
</dbReference>
<accession>A0A9P4URT1</accession>
<dbReference type="Proteomes" id="UP000799441">
    <property type="component" value="Unassembled WGS sequence"/>
</dbReference>
<keyword evidence="5 9" id="KW-0560">Oxidoreductase</keyword>
<keyword evidence="3 8" id="KW-0349">Heme</keyword>
<comment type="pathway">
    <text evidence="2">Secondary metabolite biosynthesis.</text>
</comment>
<dbReference type="PRINTS" id="PR00463">
    <property type="entry name" value="EP450I"/>
</dbReference>
<dbReference type="Pfam" id="PF00067">
    <property type="entry name" value="p450"/>
    <property type="match status" value="1"/>
</dbReference>
<dbReference type="GO" id="GO:0016705">
    <property type="term" value="F:oxidoreductase activity, acting on paired donors, with incorporation or reduction of molecular oxygen"/>
    <property type="evidence" value="ECO:0007669"/>
    <property type="project" value="InterPro"/>
</dbReference>
<dbReference type="EMBL" id="MU003766">
    <property type="protein sequence ID" value="KAF2725982.1"/>
    <property type="molecule type" value="Genomic_DNA"/>
</dbReference>
<dbReference type="PROSITE" id="PS00086">
    <property type="entry name" value="CYTOCHROME_P450"/>
    <property type="match status" value="1"/>
</dbReference>
<dbReference type="InterPro" id="IPR017972">
    <property type="entry name" value="Cyt_P450_CS"/>
</dbReference>
<evidence type="ECO:0000256" key="4">
    <source>
        <dbReference type="ARBA" id="ARBA00022723"/>
    </source>
</evidence>
<keyword evidence="6 8" id="KW-0408">Iron</keyword>
<evidence type="ECO:0000313" key="11">
    <source>
        <dbReference type="Proteomes" id="UP000799441"/>
    </source>
</evidence>
<evidence type="ECO:0000256" key="1">
    <source>
        <dbReference type="ARBA" id="ARBA00001971"/>
    </source>
</evidence>
<evidence type="ECO:0000313" key="10">
    <source>
        <dbReference type="EMBL" id="KAF2725982.1"/>
    </source>
</evidence>
<keyword evidence="4 8" id="KW-0479">Metal-binding</keyword>
<dbReference type="CDD" id="cd11051">
    <property type="entry name" value="CYP59-like"/>
    <property type="match status" value="1"/>
</dbReference>
<organism evidence="10 11">
    <name type="scientific">Polychaeton citri CBS 116435</name>
    <dbReference type="NCBI Taxonomy" id="1314669"/>
    <lineage>
        <taxon>Eukaryota</taxon>
        <taxon>Fungi</taxon>
        <taxon>Dikarya</taxon>
        <taxon>Ascomycota</taxon>
        <taxon>Pezizomycotina</taxon>
        <taxon>Dothideomycetes</taxon>
        <taxon>Dothideomycetidae</taxon>
        <taxon>Capnodiales</taxon>
        <taxon>Capnodiaceae</taxon>
        <taxon>Polychaeton</taxon>
    </lineage>
</organism>
<evidence type="ECO:0000256" key="3">
    <source>
        <dbReference type="ARBA" id="ARBA00022617"/>
    </source>
</evidence>
<evidence type="ECO:0000256" key="8">
    <source>
        <dbReference type="PIRSR" id="PIRSR602401-1"/>
    </source>
</evidence>
<dbReference type="PANTHER" id="PTHR24305:SF107">
    <property type="entry name" value="P450, PUTATIVE (EUROFUNG)-RELATED"/>
    <property type="match status" value="1"/>
</dbReference>
<dbReference type="InterPro" id="IPR050121">
    <property type="entry name" value="Cytochrome_P450_monoxygenase"/>
</dbReference>
<dbReference type="InterPro" id="IPR036396">
    <property type="entry name" value="Cyt_P450_sf"/>
</dbReference>
<dbReference type="PRINTS" id="PR00385">
    <property type="entry name" value="P450"/>
</dbReference>
<sequence length="523" mass="58965">MRMKGLPGPPHSYLFGHLRLFLKLSRRMPKGAHLHAMPNLVKQEYPELGAYFYLDPWPIAHQMLVVSDAEMMNQFTVQRSLPKHPVTNGLIQWLGGPGNMVTSEGAKWKKWRSAFSPCFSASHLMSLVPAIVDECVTFCDTLTEKAKKKELFRIERAATKLTVDVIGKVTLNTSFNTQKGQNPLVESISATVAWLSVGGLLGTLAFLDLRQPVMLRYHTWKMNTYVGNLLEECFATRHSRGRSKAVVDLALDAFLKEEAKGTAAEAKKLDPEFREAAISNIKVFVVAGHDTTSSLIVYSYYHLAKNPSILARVRDELNEVFGSDPSAIEAQLHTDPHLLNKLHYTLAVIREVLRFRSPASTVRLGQKDFFLRDPLSNAVLPTEDFMLWPAPPAMHMSPRYWPDPYVFDPNRHLSARSTGVSGQDETVRNKTKDFWIAFSKGPRNCIGQELAVLEVKIVLAMTLRRFDFIPAFDEVNKLRGDGTGYPSETQGPFELFGDEAYQVFLGTTKPREGMPMRLKLREQ</sequence>
<name>A0A9P4URT1_9PEZI</name>
<evidence type="ECO:0000256" key="5">
    <source>
        <dbReference type="ARBA" id="ARBA00023002"/>
    </source>
</evidence>